<dbReference type="Proteomes" id="UP000050792">
    <property type="component" value="Unassembled WGS sequence"/>
</dbReference>
<evidence type="ECO:0000313" key="4">
    <source>
        <dbReference type="WBParaSite" id="SRDH1_28820.2"/>
    </source>
</evidence>
<keyword evidence="1" id="KW-0812">Transmembrane</keyword>
<keyword evidence="1" id="KW-0472">Membrane</keyword>
<evidence type="ECO:0000313" key="2">
    <source>
        <dbReference type="Proteomes" id="UP000050792"/>
    </source>
</evidence>
<sequence length="87" mass="9871">MPSSQLYHAVSNVLRMLSNIKFVLIVIILAAAILTARSLIVRFDFDWDRAFLVNSCSNGILFDPSRKGRITLTFWCFRLDILVPIVG</sequence>
<reference evidence="2" key="1">
    <citation type="submission" date="2022-06" db="EMBL/GenBank/DDBJ databases">
        <authorList>
            <person name="Berger JAMES D."/>
            <person name="Berger JAMES D."/>
        </authorList>
    </citation>
    <scope>NUCLEOTIDE SEQUENCE [LARGE SCALE GENOMIC DNA]</scope>
</reference>
<organism evidence="2 3">
    <name type="scientific">Schistosoma rodhaini</name>
    <dbReference type="NCBI Taxonomy" id="6188"/>
    <lineage>
        <taxon>Eukaryota</taxon>
        <taxon>Metazoa</taxon>
        <taxon>Spiralia</taxon>
        <taxon>Lophotrochozoa</taxon>
        <taxon>Platyhelminthes</taxon>
        <taxon>Trematoda</taxon>
        <taxon>Digenea</taxon>
        <taxon>Strigeidida</taxon>
        <taxon>Schistosomatoidea</taxon>
        <taxon>Schistosomatidae</taxon>
        <taxon>Schistosoma</taxon>
    </lineage>
</organism>
<keyword evidence="1" id="KW-1133">Transmembrane helix</keyword>
<dbReference type="WBParaSite" id="SRDH1_28820.2">
    <property type="protein sequence ID" value="SRDH1_28820.2"/>
    <property type="gene ID" value="SRDH1_28820"/>
</dbReference>
<evidence type="ECO:0000256" key="1">
    <source>
        <dbReference type="SAM" id="Phobius"/>
    </source>
</evidence>
<protein>
    <submittedName>
        <fullName evidence="3 4">Uncharacterized protein</fullName>
    </submittedName>
</protein>
<dbReference type="WBParaSite" id="SRDH1_28820.1">
    <property type="protein sequence ID" value="SRDH1_28820.1"/>
    <property type="gene ID" value="SRDH1_28820"/>
</dbReference>
<accession>A0AA85EXJ2</accession>
<proteinExistence type="predicted"/>
<reference evidence="3 4" key="2">
    <citation type="submission" date="2023-11" db="UniProtKB">
        <authorList>
            <consortium name="WormBaseParasite"/>
        </authorList>
    </citation>
    <scope>IDENTIFICATION</scope>
</reference>
<name>A0AA85EXJ2_9TREM</name>
<dbReference type="AlphaFoldDB" id="A0AA85EXJ2"/>
<feature type="transmembrane region" description="Helical" evidence="1">
    <location>
        <begin position="20"/>
        <end position="40"/>
    </location>
</feature>
<evidence type="ECO:0000313" key="3">
    <source>
        <dbReference type="WBParaSite" id="SRDH1_28820.1"/>
    </source>
</evidence>
<keyword evidence="2" id="KW-1185">Reference proteome</keyword>